<name>A0A6J5ZTH1_9ZZZZ</name>
<protein>
    <submittedName>
        <fullName evidence="1">Unannotated protein</fullName>
    </submittedName>
</protein>
<accession>A0A6J5ZTH1</accession>
<sequence>MTIRERDSLAQERVAIDDLPMLLAGRMAAEWQSPKLG</sequence>
<gene>
    <name evidence="1" type="ORF">UFOPK3547_01226</name>
</gene>
<reference evidence="1" key="1">
    <citation type="submission" date="2020-05" db="EMBL/GenBank/DDBJ databases">
        <authorList>
            <person name="Chiriac C."/>
            <person name="Salcher M."/>
            <person name="Ghai R."/>
            <person name="Kavagutti S V."/>
        </authorList>
    </citation>
    <scope>NUCLEOTIDE SEQUENCE</scope>
</reference>
<proteinExistence type="predicted"/>
<organism evidence="1">
    <name type="scientific">freshwater metagenome</name>
    <dbReference type="NCBI Taxonomy" id="449393"/>
    <lineage>
        <taxon>unclassified sequences</taxon>
        <taxon>metagenomes</taxon>
        <taxon>ecological metagenomes</taxon>
    </lineage>
</organism>
<dbReference type="AlphaFoldDB" id="A0A6J5ZTH1"/>
<dbReference type="EMBL" id="CAESAN010000109">
    <property type="protein sequence ID" value="CAB4346034.1"/>
    <property type="molecule type" value="Genomic_DNA"/>
</dbReference>
<evidence type="ECO:0000313" key="1">
    <source>
        <dbReference type="EMBL" id="CAB4346034.1"/>
    </source>
</evidence>